<dbReference type="InterPro" id="IPR046533">
    <property type="entry name" value="DUF6598"/>
</dbReference>
<gene>
    <name evidence="2" type="ORF">NCGR_LOCUS66655</name>
</gene>
<dbReference type="OrthoDB" id="663340at2759"/>
<evidence type="ECO:0000313" key="2">
    <source>
        <dbReference type="EMBL" id="CAD6342557.1"/>
    </source>
</evidence>
<reference evidence="2" key="1">
    <citation type="submission" date="2020-10" db="EMBL/GenBank/DDBJ databases">
        <authorList>
            <person name="Han B."/>
            <person name="Lu T."/>
            <person name="Zhao Q."/>
            <person name="Huang X."/>
            <person name="Zhao Y."/>
        </authorList>
    </citation>
    <scope>NUCLEOTIDE SEQUENCE</scope>
</reference>
<dbReference type="EMBL" id="CAJGYO010000541">
    <property type="protein sequence ID" value="CAD6342557.1"/>
    <property type="molecule type" value="Genomic_DNA"/>
</dbReference>
<accession>A0A811SNE2</accession>
<name>A0A811SNE2_9POAL</name>
<dbReference type="PANTHER" id="PTHR33065:SF64">
    <property type="entry name" value="OS05G0109100 PROTEIN"/>
    <property type="match status" value="1"/>
</dbReference>
<dbReference type="Proteomes" id="UP000604825">
    <property type="component" value="Unassembled WGS sequence"/>
</dbReference>
<feature type="domain" description="DUF6598" evidence="1">
    <location>
        <begin position="116"/>
        <end position="167"/>
    </location>
</feature>
<proteinExistence type="predicted"/>
<dbReference type="AlphaFoldDB" id="A0A811SNE2"/>
<evidence type="ECO:0000259" key="1">
    <source>
        <dbReference type="Pfam" id="PF20241"/>
    </source>
</evidence>
<feature type="domain" description="DUF6598" evidence="1">
    <location>
        <begin position="176"/>
        <end position="326"/>
    </location>
</feature>
<comment type="caution">
    <text evidence="2">The sequence shown here is derived from an EMBL/GenBank/DDBJ whole genome shotgun (WGS) entry which is preliminary data.</text>
</comment>
<dbReference type="PANTHER" id="PTHR33065">
    <property type="entry name" value="OS07G0486400 PROTEIN"/>
    <property type="match status" value="1"/>
</dbReference>
<sequence length="333" mass="37246">MAASSSGSISAPDEEAECAGLEPFFYDEAEAVADHERRVRSEQEEARLEDLRKQRMQQAYGRIRDCDPKQGGHYFTRLYFADFREFDIDEEPTLGPMRHTNTIYKQGDFCPLLDAINILSVKIVSLDVDFPIHVYGNGTVIGRDSLDSKCVYVFRRDRDNCQVINSKIRDVEGLDEQVKDRELSKGFVKIRGSRSIVKCPVESKSLATRLSTVEVSCSVVKDGLEALVAIEVLKGSFSGKITACTSNIPHNLLLHDSKLCGKKARGVEGVIQLLQPVITVGVRDMLVIVIETSDGTSKHTIEFIPRYSTTEEDVIAVGTTKMRIKVSWSVLHW</sequence>
<keyword evidence="3" id="KW-1185">Reference proteome</keyword>
<evidence type="ECO:0000313" key="3">
    <source>
        <dbReference type="Proteomes" id="UP000604825"/>
    </source>
</evidence>
<dbReference type="Pfam" id="PF20241">
    <property type="entry name" value="DUF6598"/>
    <property type="match status" value="2"/>
</dbReference>
<protein>
    <recommendedName>
        <fullName evidence="1">DUF6598 domain-containing protein</fullName>
    </recommendedName>
</protein>
<organism evidence="2 3">
    <name type="scientific">Miscanthus lutarioriparius</name>
    <dbReference type="NCBI Taxonomy" id="422564"/>
    <lineage>
        <taxon>Eukaryota</taxon>
        <taxon>Viridiplantae</taxon>
        <taxon>Streptophyta</taxon>
        <taxon>Embryophyta</taxon>
        <taxon>Tracheophyta</taxon>
        <taxon>Spermatophyta</taxon>
        <taxon>Magnoliopsida</taxon>
        <taxon>Liliopsida</taxon>
        <taxon>Poales</taxon>
        <taxon>Poaceae</taxon>
        <taxon>PACMAD clade</taxon>
        <taxon>Panicoideae</taxon>
        <taxon>Andropogonodae</taxon>
        <taxon>Andropogoneae</taxon>
        <taxon>Saccharinae</taxon>
        <taxon>Miscanthus</taxon>
    </lineage>
</organism>